<dbReference type="Gene3D" id="2.130.10.30">
    <property type="entry name" value="Regulator of chromosome condensation 1/beta-lactamase-inhibitor protein II"/>
    <property type="match status" value="2"/>
</dbReference>
<proteinExistence type="predicted"/>
<gene>
    <name evidence="1" type="ORF">Hyperionvirus2_62</name>
</gene>
<dbReference type="InterPro" id="IPR009091">
    <property type="entry name" value="RCC1/BLIP-II"/>
</dbReference>
<dbReference type="GO" id="GO:0005085">
    <property type="term" value="F:guanyl-nucleotide exchange factor activity"/>
    <property type="evidence" value="ECO:0007669"/>
    <property type="project" value="TreeGrafter"/>
</dbReference>
<dbReference type="InterPro" id="IPR000408">
    <property type="entry name" value="Reg_chr_condens"/>
</dbReference>
<protein>
    <submittedName>
        <fullName evidence="1">Chromosome condensation regulator</fullName>
    </submittedName>
</protein>
<dbReference type="InterPro" id="IPR051553">
    <property type="entry name" value="Ran_GTPase-activating"/>
</dbReference>
<sequence length="413" mass="45940">MDLVKPLPIDLQYIVTNYDPGVLFRILCKSELVKYDWFKLIWMNFGIRYDRDLCTNEEIMRVYYDYCFREKAKIACGEYSTIVRLDDGRLMTCGRLGLGDYSNRCVLSEIKGVPKNIAEVVCSYNHVIIMLTDGTLMGCGENTYGQLGLGDNNNRILFCEIKGVGKNIAKVCCGYYATMIMLTDGTLLSCGFNGYGYLGLGDRRDRNLFEEVPGIPKNIVDVVCGIAHTIILLTDGTLMVCGSNSHGQLGMGDSLARKRFEVISGIPKNIAEVICADCHSIIRLTNGTLMSCGFNKNGQIGFGDKKNRFSEIVGMPKNVVKIVCSVYGTMILLDDGVVMRCSFKEDPSENLFEGMKGIGKNVIGMVGNAYHKIIRLADGRLMGYGYNTQGQLGVGDYKERTLFEEIKIENVCR</sequence>
<dbReference type="PANTHER" id="PTHR45982">
    <property type="entry name" value="REGULATOR OF CHROMOSOME CONDENSATION"/>
    <property type="match status" value="1"/>
</dbReference>
<dbReference type="EMBL" id="MK072384">
    <property type="protein sequence ID" value="AYV82694.1"/>
    <property type="molecule type" value="Genomic_DNA"/>
</dbReference>
<organism evidence="1">
    <name type="scientific">Hyperionvirus sp</name>
    <dbReference type="NCBI Taxonomy" id="2487770"/>
    <lineage>
        <taxon>Viruses</taxon>
        <taxon>Varidnaviria</taxon>
        <taxon>Bamfordvirae</taxon>
        <taxon>Nucleocytoviricota</taxon>
        <taxon>Megaviricetes</taxon>
        <taxon>Imitervirales</taxon>
        <taxon>Mimiviridae</taxon>
        <taxon>Klosneuvirinae</taxon>
    </lineage>
</organism>
<reference evidence="1" key="1">
    <citation type="submission" date="2018-10" db="EMBL/GenBank/DDBJ databases">
        <title>Hidden diversity of soil giant viruses.</title>
        <authorList>
            <person name="Schulz F."/>
            <person name="Alteio L."/>
            <person name="Goudeau D."/>
            <person name="Ryan E.M."/>
            <person name="Malmstrom R.R."/>
            <person name="Blanchard J."/>
            <person name="Woyke T."/>
        </authorList>
    </citation>
    <scope>NUCLEOTIDE SEQUENCE</scope>
    <source>
        <strain evidence="1">HYV1</strain>
    </source>
</reference>
<name>A0A3G5A847_9VIRU</name>
<evidence type="ECO:0000313" key="1">
    <source>
        <dbReference type="EMBL" id="AYV82694.1"/>
    </source>
</evidence>
<dbReference type="Pfam" id="PF13540">
    <property type="entry name" value="RCC1_2"/>
    <property type="match status" value="3"/>
</dbReference>
<dbReference type="SUPFAM" id="SSF50985">
    <property type="entry name" value="RCC1/BLIP-II"/>
    <property type="match status" value="2"/>
</dbReference>
<dbReference type="PRINTS" id="PR00633">
    <property type="entry name" value="RCCNDNSATION"/>
</dbReference>
<dbReference type="PROSITE" id="PS50012">
    <property type="entry name" value="RCC1_3"/>
    <property type="match status" value="3"/>
</dbReference>
<accession>A0A3G5A847</accession>
<dbReference type="PANTHER" id="PTHR45982:SF1">
    <property type="entry name" value="REGULATOR OF CHROMOSOME CONDENSATION"/>
    <property type="match status" value="1"/>
</dbReference>